<sequence>MAFEEDPQPPLAQDVQILQALQNANHVVNLKALSDDPEPTPEPKTFKPSTTHMNEDENQRPDRFPNRLLIRLFLCAARACAAMAWPPGLNRDTWGYMRPEEARDDIEPLLASHGAIRPSHWLFGGLDHRPEHSLVPIMKLISFDEAYVHDGTEATINDTPKFDRKAQIVRRTAPKGLSNPATRANVHSIGVRMGNIILEDNWLQADEVREEMGARDQWARNTHPGYDPQLIELVARCIAVDPNNRPSIYELLDTLKEWSFKKTAEYYSGKQGAEIETDEALRELVKQYIFDVAVVG</sequence>
<dbReference type="EMBL" id="JAQQWL010000002">
    <property type="protein sequence ID" value="KAK8086445.1"/>
    <property type="molecule type" value="Genomic_DNA"/>
</dbReference>
<gene>
    <name evidence="2" type="ORF">PG994_001419</name>
</gene>
<evidence type="ECO:0000256" key="1">
    <source>
        <dbReference type="SAM" id="MobiDB-lite"/>
    </source>
</evidence>
<dbReference type="Proteomes" id="UP001480595">
    <property type="component" value="Unassembled WGS sequence"/>
</dbReference>
<reference evidence="2 3" key="1">
    <citation type="submission" date="2023-01" db="EMBL/GenBank/DDBJ databases">
        <title>Analysis of 21 Apiospora genomes using comparative genomics revels a genus with tremendous synthesis potential of carbohydrate active enzymes and secondary metabolites.</title>
        <authorList>
            <person name="Sorensen T."/>
        </authorList>
    </citation>
    <scope>NUCLEOTIDE SEQUENCE [LARGE SCALE GENOMIC DNA]</scope>
    <source>
        <strain evidence="2 3">CBS 135458</strain>
    </source>
</reference>
<comment type="caution">
    <text evidence="2">The sequence shown here is derived from an EMBL/GenBank/DDBJ whole genome shotgun (WGS) entry which is preliminary data.</text>
</comment>
<dbReference type="SUPFAM" id="SSF56112">
    <property type="entry name" value="Protein kinase-like (PK-like)"/>
    <property type="match status" value="1"/>
</dbReference>
<feature type="region of interest" description="Disordered" evidence="1">
    <location>
        <begin position="31"/>
        <end position="61"/>
    </location>
</feature>
<dbReference type="Gene3D" id="1.10.510.10">
    <property type="entry name" value="Transferase(Phosphotransferase) domain 1"/>
    <property type="match status" value="1"/>
</dbReference>
<evidence type="ECO:0000313" key="3">
    <source>
        <dbReference type="Proteomes" id="UP001480595"/>
    </source>
</evidence>
<accession>A0ABR1WTG9</accession>
<name>A0ABR1WTG9_9PEZI</name>
<organism evidence="2 3">
    <name type="scientific">Apiospora phragmitis</name>
    <dbReference type="NCBI Taxonomy" id="2905665"/>
    <lineage>
        <taxon>Eukaryota</taxon>
        <taxon>Fungi</taxon>
        <taxon>Dikarya</taxon>
        <taxon>Ascomycota</taxon>
        <taxon>Pezizomycotina</taxon>
        <taxon>Sordariomycetes</taxon>
        <taxon>Xylariomycetidae</taxon>
        <taxon>Amphisphaeriales</taxon>
        <taxon>Apiosporaceae</taxon>
        <taxon>Apiospora</taxon>
    </lineage>
</organism>
<dbReference type="GeneID" id="92085891"/>
<protein>
    <submittedName>
        <fullName evidence="2">Kinase-like domain-containing protein</fullName>
    </submittedName>
</protein>
<proteinExistence type="predicted"/>
<keyword evidence="3" id="KW-1185">Reference proteome</keyword>
<evidence type="ECO:0000313" key="2">
    <source>
        <dbReference type="EMBL" id="KAK8086445.1"/>
    </source>
</evidence>
<dbReference type="InterPro" id="IPR011009">
    <property type="entry name" value="Kinase-like_dom_sf"/>
</dbReference>
<dbReference type="RefSeq" id="XP_066720969.1">
    <property type="nucleotide sequence ID" value="XM_066852828.1"/>
</dbReference>